<protein>
    <submittedName>
        <fullName evidence="1">Uncharacterized protein</fullName>
    </submittedName>
</protein>
<evidence type="ECO:0000313" key="2">
    <source>
        <dbReference type="Proteomes" id="UP000177276"/>
    </source>
</evidence>
<sequence>MQYKEIIRILNNIEDNVPISKIEYKNLKIWPIIRLEMWKILYSRFKNSGEEPAKKKNLIEKIVEKVNIYVGFILYKLNPNKYKETDVVFLIARLERTIQVENKYFSRFSNSLQEILKEVGVDSVTLDLSSKKKPVWGNTYFIDREKIFSLKQKVEIQNWEKLEKYLENNFPNIKLNKDFIINNIEATLEYEKIFERILKKINPKVCFLECYYHPTGWGYIRACRKLNIKTVEVQHGEQHGLYRAWNNIPAGGYDIMPHLWWCWGEESAREINKWSEAVYPEHQAFVGGNPWISRFVSNTNKDTGDKKRSSKNILIALPNKDFPIQYILEAVRGSPANWHWQVRLHPMRIKDPIIKEKTLKEFAWTGNSNIEVEKSSSMPLFDILLNTDFLITPWSTVAYEALVFEVHPIITDAESMDVFGAYAKNDLFSFANTSEKILEILRKDKSEFNFKEEIPYIETDRVKMKTILKDLVK</sequence>
<dbReference type="InterPro" id="IPR043148">
    <property type="entry name" value="TagF_C"/>
</dbReference>
<accession>A0A1G2UQU1</accession>
<dbReference type="Proteomes" id="UP000177276">
    <property type="component" value="Unassembled WGS sequence"/>
</dbReference>
<name>A0A1G2UQU1_9BACT</name>
<evidence type="ECO:0000313" key="1">
    <source>
        <dbReference type="EMBL" id="OHB11771.1"/>
    </source>
</evidence>
<organism evidence="1 2">
    <name type="scientific">Candidatus Zambryskibacteria bacterium RIFCSPLOWO2_12_FULL_39_16</name>
    <dbReference type="NCBI Taxonomy" id="1802775"/>
    <lineage>
        <taxon>Bacteria</taxon>
        <taxon>Candidatus Zambryskiibacteriota</taxon>
    </lineage>
</organism>
<proteinExistence type="predicted"/>
<comment type="caution">
    <text evidence="1">The sequence shown here is derived from an EMBL/GenBank/DDBJ whole genome shotgun (WGS) entry which is preliminary data.</text>
</comment>
<dbReference type="Gene3D" id="3.40.50.12580">
    <property type="match status" value="1"/>
</dbReference>
<dbReference type="SUPFAM" id="SSF53756">
    <property type="entry name" value="UDP-Glycosyltransferase/glycogen phosphorylase"/>
    <property type="match status" value="1"/>
</dbReference>
<reference evidence="1 2" key="1">
    <citation type="journal article" date="2016" name="Nat. Commun.">
        <title>Thousands of microbial genomes shed light on interconnected biogeochemical processes in an aquifer system.</title>
        <authorList>
            <person name="Anantharaman K."/>
            <person name="Brown C.T."/>
            <person name="Hug L.A."/>
            <person name="Sharon I."/>
            <person name="Castelle C.J."/>
            <person name="Probst A.J."/>
            <person name="Thomas B.C."/>
            <person name="Singh A."/>
            <person name="Wilkins M.J."/>
            <person name="Karaoz U."/>
            <person name="Brodie E.L."/>
            <person name="Williams K.H."/>
            <person name="Hubbard S.S."/>
            <person name="Banfield J.F."/>
        </authorList>
    </citation>
    <scope>NUCLEOTIDE SEQUENCE [LARGE SCALE GENOMIC DNA]</scope>
</reference>
<dbReference type="EMBL" id="MHWS01000022">
    <property type="protein sequence ID" value="OHB11771.1"/>
    <property type="molecule type" value="Genomic_DNA"/>
</dbReference>
<gene>
    <name evidence="1" type="ORF">A3G46_01505</name>
</gene>
<dbReference type="AlphaFoldDB" id="A0A1G2UQU1"/>